<reference evidence="7" key="1">
    <citation type="journal article" date="2019" name="Int. J. Syst. Evol. Microbiol.">
        <title>The Global Catalogue of Microorganisms (GCM) 10K type strain sequencing project: providing services to taxonomists for standard genome sequencing and annotation.</title>
        <authorList>
            <consortium name="The Broad Institute Genomics Platform"/>
            <consortium name="The Broad Institute Genome Sequencing Center for Infectious Disease"/>
            <person name="Wu L."/>
            <person name="Ma J."/>
        </authorList>
    </citation>
    <scope>NUCLEOTIDE SEQUENCE [LARGE SCALE GENOMIC DNA]</scope>
    <source>
        <strain evidence="7">CCUG 37865</strain>
    </source>
</reference>
<dbReference type="Gene3D" id="1.10.10.10">
    <property type="entry name" value="Winged helix-like DNA-binding domain superfamily/Winged helix DNA-binding domain"/>
    <property type="match status" value="1"/>
</dbReference>
<dbReference type="Proteomes" id="UP001595882">
    <property type="component" value="Unassembled WGS sequence"/>
</dbReference>
<keyword evidence="2" id="KW-0805">Transcription regulation</keyword>
<dbReference type="SUPFAM" id="SSF53850">
    <property type="entry name" value="Periplasmic binding protein-like II"/>
    <property type="match status" value="1"/>
</dbReference>
<evidence type="ECO:0000313" key="7">
    <source>
        <dbReference type="Proteomes" id="UP001595882"/>
    </source>
</evidence>
<dbReference type="InterPro" id="IPR036390">
    <property type="entry name" value="WH_DNA-bd_sf"/>
</dbReference>
<comment type="similarity">
    <text evidence="1">Belongs to the LysR transcriptional regulatory family.</text>
</comment>
<dbReference type="EMBL" id="JBHSDT010000001">
    <property type="protein sequence ID" value="MFC4401523.1"/>
    <property type="molecule type" value="Genomic_DNA"/>
</dbReference>
<dbReference type="SUPFAM" id="SSF46785">
    <property type="entry name" value="Winged helix' DNA-binding domain"/>
    <property type="match status" value="1"/>
</dbReference>
<dbReference type="PANTHER" id="PTHR30126">
    <property type="entry name" value="HTH-TYPE TRANSCRIPTIONAL REGULATOR"/>
    <property type="match status" value="1"/>
</dbReference>
<protein>
    <submittedName>
        <fullName evidence="6">LysR family transcriptional regulator</fullName>
    </submittedName>
</protein>
<keyword evidence="3" id="KW-0238">DNA-binding</keyword>
<feature type="domain" description="HTH lysR-type" evidence="5">
    <location>
        <begin position="1"/>
        <end position="58"/>
    </location>
</feature>
<dbReference type="InterPro" id="IPR036388">
    <property type="entry name" value="WH-like_DNA-bd_sf"/>
</dbReference>
<dbReference type="Pfam" id="PF03466">
    <property type="entry name" value="LysR_substrate"/>
    <property type="match status" value="1"/>
</dbReference>
<dbReference type="InterPro" id="IPR000847">
    <property type="entry name" value="LysR_HTH_N"/>
</dbReference>
<dbReference type="PANTHER" id="PTHR30126:SF64">
    <property type="entry name" value="HTH-TYPE TRANSCRIPTIONAL REGULATOR CITR"/>
    <property type="match status" value="1"/>
</dbReference>
<dbReference type="CDD" id="cd05466">
    <property type="entry name" value="PBP2_LTTR_substrate"/>
    <property type="match status" value="1"/>
</dbReference>
<evidence type="ECO:0000256" key="3">
    <source>
        <dbReference type="ARBA" id="ARBA00023125"/>
    </source>
</evidence>
<evidence type="ECO:0000259" key="5">
    <source>
        <dbReference type="PROSITE" id="PS50931"/>
    </source>
</evidence>
<gene>
    <name evidence="6" type="ORF">ACFOY7_00230</name>
</gene>
<evidence type="ECO:0000256" key="4">
    <source>
        <dbReference type="ARBA" id="ARBA00023163"/>
    </source>
</evidence>
<dbReference type="PRINTS" id="PR00039">
    <property type="entry name" value="HTHLYSR"/>
</dbReference>
<keyword evidence="4" id="KW-0804">Transcription</keyword>
<sequence length="286" mass="32798">MEMKWIKTFVVAAKYENFRKTSEELFLTQPAITKHVKRLEEHLQTNLFDRVGKMVMLTAAGKQFLPYAKDLLVSYEEGLANFESWKQGYSRKLILATAPQIASSFLPDLLRKFMEVKPDIEVFINVKSSFEIGEEIVRGNADIGLTRMEPLQKNLNSEVLHQEPVILVGPSSKQLSEAEALANYRLITHNHPEYWDSLLLDVKRSFPAIQTMVVNQMEVTKKFIESGLGVSYLPRSIVIEETNQRKLMEIETGIIIPPSSFTYVVTKVETTEAREFICFLKKHLPD</sequence>
<name>A0ABV8WR19_9BACI</name>
<accession>A0ABV8WR19</accession>
<dbReference type="Gene3D" id="3.40.190.290">
    <property type="match status" value="1"/>
</dbReference>
<comment type="caution">
    <text evidence="6">The sequence shown here is derived from an EMBL/GenBank/DDBJ whole genome shotgun (WGS) entry which is preliminary data.</text>
</comment>
<evidence type="ECO:0000256" key="1">
    <source>
        <dbReference type="ARBA" id="ARBA00009437"/>
    </source>
</evidence>
<evidence type="ECO:0000313" key="6">
    <source>
        <dbReference type="EMBL" id="MFC4401523.1"/>
    </source>
</evidence>
<dbReference type="Pfam" id="PF00126">
    <property type="entry name" value="HTH_1"/>
    <property type="match status" value="1"/>
</dbReference>
<dbReference type="RefSeq" id="WP_390248193.1">
    <property type="nucleotide sequence ID" value="NZ_JBHSDT010000001.1"/>
</dbReference>
<dbReference type="PROSITE" id="PS50931">
    <property type="entry name" value="HTH_LYSR"/>
    <property type="match status" value="1"/>
</dbReference>
<keyword evidence="7" id="KW-1185">Reference proteome</keyword>
<evidence type="ECO:0000256" key="2">
    <source>
        <dbReference type="ARBA" id="ARBA00023015"/>
    </source>
</evidence>
<organism evidence="6 7">
    <name type="scientific">Gracilibacillus xinjiangensis</name>
    <dbReference type="NCBI Taxonomy" id="1193282"/>
    <lineage>
        <taxon>Bacteria</taxon>
        <taxon>Bacillati</taxon>
        <taxon>Bacillota</taxon>
        <taxon>Bacilli</taxon>
        <taxon>Bacillales</taxon>
        <taxon>Bacillaceae</taxon>
        <taxon>Gracilibacillus</taxon>
    </lineage>
</organism>
<dbReference type="InterPro" id="IPR005119">
    <property type="entry name" value="LysR_subst-bd"/>
</dbReference>
<proteinExistence type="inferred from homology"/>